<organism evidence="2">
    <name type="scientific">marine sediment metagenome</name>
    <dbReference type="NCBI Taxonomy" id="412755"/>
    <lineage>
        <taxon>unclassified sequences</taxon>
        <taxon>metagenomes</taxon>
        <taxon>ecological metagenomes</taxon>
    </lineage>
</organism>
<gene>
    <name evidence="2" type="ORF">S06H3_10925</name>
</gene>
<evidence type="ECO:0000259" key="1">
    <source>
        <dbReference type="Pfam" id="PF02486"/>
    </source>
</evidence>
<comment type="caution">
    <text evidence="2">The sequence shown here is derived from an EMBL/GenBank/DDBJ whole genome shotgun (WGS) entry which is preliminary data.</text>
</comment>
<dbReference type="EMBL" id="BARV01005174">
    <property type="protein sequence ID" value="GAI12027.1"/>
    <property type="molecule type" value="Genomic_DNA"/>
</dbReference>
<protein>
    <recommendedName>
        <fullName evidence="1">Replication initiation protein-like C-terminal domain-containing protein</fullName>
    </recommendedName>
</protein>
<name>X1KY84_9ZZZZ</name>
<evidence type="ECO:0000313" key="2">
    <source>
        <dbReference type="EMBL" id="GAI12027.1"/>
    </source>
</evidence>
<dbReference type="AlphaFoldDB" id="X1KY84"/>
<feature type="domain" description="Replication initiation protein-like C-terminal" evidence="1">
    <location>
        <begin position="38"/>
        <end position="149"/>
    </location>
</feature>
<dbReference type="InterPro" id="IPR003491">
    <property type="entry name" value="REP-like_C"/>
</dbReference>
<feature type="non-terminal residue" evidence="2">
    <location>
        <position position="153"/>
    </location>
</feature>
<sequence length="153" mass="17393">MDELRCAAAKGDFSMFNVTSENRTRNRTHKENDGVVYDAVTFGRRASKGSRAFLRVYDKYLESNGESDCIRWELELTQHKADKVFKYLAGCDGNLETFATVCGAIIGGCITFVHRTERAGDKNIIRLAEYDWWTAIKETLHTLSLRIAKKTNT</sequence>
<accession>X1KY84</accession>
<dbReference type="Pfam" id="PF02486">
    <property type="entry name" value="Rep_trans"/>
    <property type="match status" value="1"/>
</dbReference>
<reference evidence="2" key="1">
    <citation type="journal article" date="2014" name="Front. Microbiol.">
        <title>High frequency of phylogenetically diverse reductive dehalogenase-homologous genes in deep subseafloor sedimentary metagenomes.</title>
        <authorList>
            <person name="Kawai M."/>
            <person name="Futagami T."/>
            <person name="Toyoda A."/>
            <person name="Takaki Y."/>
            <person name="Nishi S."/>
            <person name="Hori S."/>
            <person name="Arai W."/>
            <person name="Tsubouchi T."/>
            <person name="Morono Y."/>
            <person name="Uchiyama I."/>
            <person name="Ito T."/>
            <person name="Fujiyama A."/>
            <person name="Inagaki F."/>
            <person name="Takami H."/>
        </authorList>
    </citation>
    <scope>NUCLEOTIDE SEQUENCE</scope>
    <source>
        <strain evidence="2">Expedition CK06-06</strain>
    </source>
</reference>
<proteinExistence type="predicted"/>